<accession>A0AA86UEJ1</accession>
<protein>
    <submittedName>
        <fullName evidence="3">Hypothetical_protein</fullName>
    </submittedName>
</protein>
<dbReference type="Proteomes" id="UP001642409">
    <property type="component" value="Unassembled WGS sequence"/>
</dbReference>
<organism evidence="2">
    <name type="scientific">Hexamita inflata</name>
    <dbReference type="NCBI Taxonomy" id="28002"/>
    <lineage>
        <taxon>Eukaryota</taxon>
        <taxon>Metamonada</taxon>
        <taxon>Diplomonadida</taxon>
        <taxon>Hexamitidae</taxon>
        <taxon>Hexamitinae</taxon>
        <taxon>Hexamita</taxon>
    </lineage>
</organism>
<reference evidence="2" key="1">
    <citation type="submission" date="2023-06" db="EMBL/GenBank/DDBJ databases">
        <authorList>
            <person name="Kurt Z."/>
        </authorList>
    </citation>
    <scope>NUCLEOTIDE SEQUENCE</scope>
</reference>
<sequence length="224" mass="26095">MPHSVLRPTQAPLVIALAIEEPKIEQANPKGFTFESWRMSCIELIYHQCNKREHNKNIRNIIICLNLDTQLNKSIFRFTTQIIWQNARIISQRHSIPKMQQHGSNGSLKGVPQILDRLQNEIDLCPNKSKASSLRAFRANNSRSNTSMSFANSSQSDSFQTDNDKRNSRILRTQLIESQQLLSIYGDYLDHFAKCSETEEHNIEKMNKHLTKMLLYYVRCKFRQ</sequence>
<dbReference type="EMBL" id="CATOUU010000834">
    <property type="protein sequence ID" value="CAI9952584.1"/>
    <property type="molecule type" value="Genomic_DNA"/>
</dbReference>
<dbReference type="AlphaFoldDB" id="A0AA86UEJ1"/>
<evidence type="ECO:0000256" key="1">
    <source>
        <dbReference type="SAM" id="MobiDB-lite"/>
    </source>
</evidence>
<feature type="compositionally biased region" description="Polar residues" evidence="1">
    <location>
        <begin position="145"/>
        <end position="161"/>
    </location>
</feature>
<keyword evidence="4" id="KW-1185">Reference proteome</keyword>
<evidence type="ECO:0000313" key="3">
    <source>
        <dbReference type="EMBL" id="CAL5985023.1"/>
    </source>
</evidence>
<evidence type="ECO:0000313" key="2">
    <source>
        <dbReference type="EMBL" id="CAI9952584.1"/>
    </source>
</evidence>
<feature type="region of interest" description="Disordered" evidence="1">
    <location>
        <begin position="145"/>
        <end position="164"/>
    </location>
</feature>
<proteinExistence type="predicted"/>
<comment type="caution">
    <text evidence="2">The sequence shown here is derived from an EMBL/GenBank/DDBJ whole genome shotgun (WGS) entry which is preliminary data.</text>
</comment>
<evidence type="ECO:0000313" key="4">
    <source>
        <dbReference type="Proteomes" id="UP001642409"/>
    </source>
</evidence>
<name>A0AA86UEJ1_9EUKA</name>
<reference evidence="3 4" key="2">
    <citation type="submission" date="2024-07" db="EMBL/GenBank/DDBJ databases">
        <authorList>
            <person name="Akdeniz Z."/>
        </authorList>
    </citation>
    <scope>NUCLEOTIDE SEQUENCE [LARGE SCALE GENOMIC DNA]</scope>
</reference>
<dbReference type="EMBL" id="CAXDID020000018">
    <property type="protein sequence ID" value="CAL5985023.1"/>
    <property type="molecule type" value="Genomic_DNA"/>
</dbReference>
<gene>
    <name evidence="2" type="ORF">HINF_LOCUS40229</name>
    <name evidence="3" type="ORF">HINF_LOCUS8484</name>
</gene>